<evidence type="ECO:0000256" key="1">
    <source>
        <dbReference type="SAM" id="Coils"/>
    </source>
</evidence>
<organism evidence="2 3">
    <name type="scientific">Chitinophaga fulva</name>
    <dbReference type="NCBI Taxonomy" id="2728842"/>
    <lineage>
        <taxon>Bacteria</taxon>
        <taxon>Pseudomonadati</taxon>
        <taxon>Bacteroidota</taxon>
        <taxon>Chitinophagia</taxon>
        <taxon>Chitinophagales</taxon>
        <taxon>Chitinophagaceae</taxon>
        <taxon>Chitinophaga</taxon>
    </lineage>
</organism>
<dbReference type="AlphaFoldDB" id="A0A848GKG5"/>
<protein>
    <submittedName>
        <fullName evidence="2">Uncharacterized protein</fullName>
    </submittedName>
</protein>
<dbReference type="EMBL" id="JABBGC010000001">
    <property type="protein sequence ID" value="NML38397.1"/>
    <property type="molecule type" value="Genomic_DNA"/>
</dbReference>
<keyword evidence="1" id="KW-0175">Coiled coil</keyword>
<evidence type="ECO:0000313" key="3">
    <source>
        <dbReference type="Proteomes" id="UP000583266"/>
    </source>
</evidence>
<evidence type="ECO:0000313" key="2">
    <source>
        <dbReference type="EMBL" id="NML38397.1"/>
    </source>
</evidence>
<accession>A0A848GKG5</accession>
<dbReference type="Proteomes" id="UP000583266">
    <property type="component" value="Unassembled WGS sequence"/>
</dbReference>
<proteinExistence type="predicted"/>
<sequence length="725" mass="82971">MKMPVLVLLYEEPRGDTRLVAIKRKLPPAQPVVPVHKPLLSIHGNVMYDFYYQSHTDTPYLEKDIHQHTVQTTLDILVKDRYPLHLTFNTSKGNSYLFRDITGVNFRYTQQDFRQLLLSKARDWDAGKRKQLQELEKLKLKLDEQWDALNKLRYWFSSPVQLQRMVEQKERAYRRRVTDSLRQLLPVQGVEGYKAALSGVLQKKADSLKNAVAADSSEARFLVQYEEKKKKLDSLEKSFAALEKLYAKQQKAYSAKKGYLMDVLQRSKNPRQMMQDLESMNLPDSILPKGYKTLLAVKSVGIGRTMVDYSELTAKNISITGVQAEFNPSYYIAFATGAVDYRFRDFIVNDNRVRQYLNIVRAGVGQRDGNNVILSFYTGKKQVYNFNTTTSGMGVVETPDYRIMGLSLEGRWQIDRNNYLIGEIAKSSLPYYERKLNHDGLGSSMTSFGDRSNEAYALSGFSYIPLTKTRINAMFKRMGANFQSFSLYATGSAQNAWMVKVDQPFFQQQLMITGSLKQNVYTSVFEHSSYRSSTVFKSIQATFRRKKWPVVSVGYYPTSQLMKLSDDRFVENLFYTMSGTASYYYQSGRATMNTIFSGTRFYNRQVDSNFVYFNSTNLLLNHTVFIGKFTLNGGLSSATNQDYALYGADGGVQYKVTNWLEIGGGIKYNYQTVYQLKQTGYSANTRINIPKVGEIALMADKGFVPGVNRQLVSNETGRLTYTKVF</sequence>
<comment type="caution">
    <text evidence="2">The sequence shown here is derived from an EMBL/GenBank/DDBJ whole genome shotgun (WGS) entry which is preliminary data.</text>
</comment>
<feature type="coiled-coil region" evidence="1">
    <location>
        <begin position="225"/>
        <end position="252"/>
    </location>
</feature>
<reference evidence="2 3" key="1">
    <citation type="submission" date="2020-04" db="EMBL/GenBank/DDBJ databases">
        <title>Chitinophaga sp. G-6-1-13 sp. nov., isolated from soil.</title>
        <authorList>
            <person name="Dahal R.H."/>
            <person name="Chaudhary D.K."/>
        </authorList>
    </citation>
    <scope>NUCLEOTIDE SEQUENCE [LARGE SCALE GENOMIC DNA]</scope>
    <source>
        <strain evidence="2 3">G-6-1-13</strain>
    </source>
</reference>
<keyword evidence="3" id="KW-1185">Reference proteome</keyword>
<dbReference type="RefSeq" id="WP_169225394.1">
    <property type="nucleotide sequence ID" value="NZ_JABBGC010000001.1"/>
</dbReference>
<gene>
    <name evidence="2" type="ORF">HHL17_14410</name>
</gene>
<name>A0A848GKG5_9BACT</name>